<keyword evidence="1" id="KW-0224">Dipeptidase</keyword>
<comment type="catalytic activity">
    <reaction evidence="1">
        <text>an L-aminoacyl-L-amino acid + H2O = 2 an L-alpha-amino acid</text>
        <dbReference type="Rhea" id="RHEA:48940"/>
        <dbReference type="ChEBI" id="CHEBI:15377"/>
        <dbReference type="ChEBI" id="CHEBI:59869"/>
        <dbReference type="ChEBI" id="CHEBI:77460"/>
    </reaction>
</comment>
<evidence type="ECO:0000256" key="1">
    <source>
        <dbReference type="RuleBase" id="RU364089"/>
    </source>
</evidence>
<dbReference type="PROSITE" id="PS51257">
    <property type="entry name" value="PROKAR_LIPOPROTEIN"/>
    <property type="match status" value="1"/>
</dbReference>
<dbReference type="InterPro" id="IPR005322">
    <property type="entry name" value="Peptidase_C69"/>
</dbReference>
<sequence length="570" mass="64153">MKKLSIFASLFMLLAIFTASTASACTNYLVTRGASADGSNMITYAADSHVLYGELYFRPAADWAEGTMIDVYEWDTGKYLGQIPQVAHTYSVVGNMNEFQLAIGETTWGGVEQLGSQEGALIDYGSLIYLTLQRAKSAREAIKVMTELVETYGYYSSGESFSISDKDEVWILEMIGKGNGEKGAVWAARMIPDGYVSGHANHARITQFPLEGKTSISSDKMDKIFNPEIVNVYAKDMISFAKEKGLYPKDGKNKNFSFSDSYGPVDFGGARYCEMRVWTFFNRVSKDMDKHFDYAKGNIKLDKKGYATNRMPLWIKPDHKVELSELKDAMRDHLEGTELDMSKDMGAGPYGNPYRWRPLTWEVDGVTYCNERATATQQTGFSFVAQSRNWLPDAVGGINWFGVDDAASTVYFPMYCSATRVPKSFAVGNGKMMDFTNKSAFWVFNQVTNFAYTRYSEIHPEIRAKQVELEAKYQNFTKIIDMAAEGMFKADKAAAIEFLTDFSCNQGDNLTNEWREFYGYLFAKFMDGNIKTKDGNKQNPKMRQPGYSEKWKRAVANDTGDQLKVKGASH</sequence>
<keyword evidence="1" id="KW-0645">Protease</keyword>
<evidence type="ECO:0000313" key="5">
    <source>
        <dbReference type="Proteomes" id="UP000289703"/>
    </source>
</evidence>
<dbReference type="EMBL" id="SAXA01000007">
    <property type="protein sequence ID" value="RXQ94508.1"/>
    <property type="molecule type" value="Genomic_DNA"/>
</dbReference>
<evidence type="ECO:0000313" key="4">
    <source>
        <dbReference type="EMBL" id="RXQ94508.1"/>
    </source>
</evidence>
<dbReference type="Gene3D" id="3.60.60.10">
    <property type="entry name" value="Penicillin V Acylase, Chain A"/>
    <property type="match status" value="1"/>
</dbReference>
<feature type="chain" id="PRO_5020837123" description="Dipeptidase" evidence="3">
    <location>
        <begin position="25"/>
        <end position="570"/>
    </location>
</feature>
<accession>A0A4Q1JLC0</accession>
<dbReference type="GO" id="GO:0070004">
    <property type="term" value="F:cysteine-type exopeptidase activity"/>
    <property type="evidence" value="ECO:0007669"/>
    <property type="project" value="InterPro"/>
</dbReference>
<dbReference type="PANTHER" id="PTHR12994:SF17">
    <property type="entry name" value="LD30995P"/>
    <property type="match status" value="1"/>
</dbReference>
<gene>
    <name evidence="4" type="ORF">EO244_09510</name>
</gene>
<dbReference type="PANTHER" id="PTHR12994">
    <property type="entry name" value="SECERNIN"/>
    <property type="match status" value="1"/>
</dbReference>
<evidence type="ECO:0000256" key="2">
    <source>
        <dbReference type="SAM" id="MobiDB-lite"/>
    </source>
</evidence>
<protein>
    <recommendedName>
        <fullName evidence="1">Dipeptidase</fullName>
        <ecNumber evidence="1">3.4.-.-</ecNumber>
    </recommendedName>
</protein>
<dbReference type="RefSeq" id="WP_129254435.1">
    <property type="nucleotide sequence ID" value="NZ_SAXA01000007.1"/>
</dbReference>
<dbReference type="GO" id="GO:0006508">
    <property type="term" value="P:proteolysis"/>
    <property type="evidence" value="ECO:0007669"/>
    <property type="project" value="UniProtKB-KW"/>
</dbReference>
<proteinExistence type="inferred from homology"/>
<dbReference type="GO" id="GO:0016805">
    <property type="term" value="F:dipeptidase activity"/>
    <property type="evidence" value="ECO:0007669"/>
    <property type="project" value="UniProtKB-KW"/>
</dbReference>
<keyword evidence="1" id="KW-0378">Hydrolase</keyword>
<dbReference type="AlphaFoldDB" id="A0A4Q1JLC0"/>
<reference evidence="4 5" key="1">
    <citation type="submission" date="2019-01" db="EMBL/GenBank/DDBJ databases">
        <title>Ancylomarina salipaludis sp. nov., isolated from a salt marsh.</title>
        <authorList>
            <person name="Yoon J.-H."/>
        </authorList>
    </citation>
    <scope>NUCLEOTIDE SEQUENCE [LARGE SCALE GENOMIC DNA]</scope>
    <source>
        <strain evidence="4 5">SHSM-M15</strain>
    </source>
</reference>
<feature type="region of interest" description="Disordered" evidence="2">
    <location>
        <begin position="532"/>
        <end position="553"/>
    </location>
</feature>
<keyword evidence="3" id="KW-0732">Signal</keyword>
<dbReference type="Proteomes" id="UP000289703">
    <property type="component" value="Unassembled WGS sequence"/>
</dbReference>
<name>A0A4Q1JLC0_9BACT</name>
<dbReference type="OrthoDB" id="1109933at2"/>
<feature type="signal peptide" evidence="3">
    <location>
        <begin position="1"/>
        <end position="24"/>
    </location>
</feature>
<comment type="caution">
    <text evidence="4">The sequence shown here is derived from an EMBL/GenBank/DDBJ whole genome shotgun (WGS) entry which is preliminary data.</text>
</comment>
<dbReference type="Pfam" id="PF03577">
    <property type="entry name" value="Peptidase_C69"/>
    <property type="match status" value="1"/>
</dbReference>
<evidence type="ECO:0000256" key="3">
    <source>
        <dbReference type="SAM" id="SignalP"/>
    </source>
</evidence>
<dbReference type="EC" id="3.4.-.-" evidence="1"/>
<organism evidence="4 5">
    <name type="scientific">Ancylomarina salipaludis</name>
    <dbReference type="NCBI Taxonomy" id="2501299"/>
    <lineage>
        <taxon>Bacteria</taxon>
        <taxon>Pseudomonadati</taxon>
        <taxon>Bacteroidota</taxon>
        <taxon>Bacteroidia</taxon>
        <taxon>Marinilabiliales</taxon>
        <taxon>Marinifilaceae</taxon>
        <taxon>Ancylomarina</taxon>
    </lineage>
</organism>
<comment type="similarity">
    <text evidence="1">Belongs to the peptidase C69 family.</text>
</comment>
<keyword evidence="5" id="KW-1185">Reference proteome</keyword>